<proteinExistence type="predicted"/>
<evidence type="ECO:0000313" key="2">
    <source>
        <dbReference type="Proteomes" id="UP001732700"/>
    </source>
</evidence>
<dbReference type="EnsemblPlants" id="AVESA.00010b.r2.6CG1082610.1">
    <property type="protein sequence ID" value="AVESA.00010b.r2.6CG1082610.1.CDS.1"/>
    <property type="gene ID" value="AVESA.00010b.r2.6CG1082610"/>
</dbReference>
<organism evidence="1 2">
    <name type="scientific">Avena sativa</name>
    <name type="common">Oat</name>
    <dbReference type="NCBI Taxonomy" id="4498"/>
    <lineage>
        <taxon>Eukaryota</taxon>
        <taxon>Viridiplantae</taxon>
        <taxon>Streptophyta</taxon>
        <taxon>Embryophyta</taxon>
        <taxon>Tracheophyta</taxon>
        <taxon>Spermatophyta</taxon>
        <taxon>Magnoliopsida</taxon>
        <taxon>Liliopsida</taxon>
        <taxon>Poales</taxon>
        <taxon>Poaceae</taxon>
        <taxon>BOP clade</taxon>
        <taxon>Pooideae</taxon>
        <taxon>Poodae</taxon>
        <taxon>Poeae</taxon>
        <taxon>Poeae Chloroplast Group 1 (Aveneae type)</taxon>
        <taxon>Aveninae</taxon>
        <taxon>Avena</taxon>
    </lineage>
</organism>
<reference evidence="1" key="2">
    <citation type="submission" date="2025-09" db="UniProtKB">
        <authorList>
            <consortium name="EnsemblPlants"/>
        </authorList>
    </citation>
    <scope>IDENTIFICATION</scope>
</reference>
<name>A0ACD5YXA9_AVESA</name>
<keyword evidence="2" id="KW-1185">Reference proteome</keyword>
<protein>
    <submittedName>
        <fullName evidence="1">Uncharacterized protein</fullName>
    </submittedName>
</protein>
<accession>A0ACD5YXA9</accession>
<sequence>MGKEREVALVAVLDVCRSFASWCVSALWSRRLGRRPLGVTRRHRRRAYSLGARGLNYDALSYAQNFDDGGLGGECEAETDFTSRFAPAQLTGGRRPSADHFCP</sequence>
<reference evidence="1" key="1">
    <citation type="submission" date="2021-05" db="EMBL/GenBank/DDBJ databases">
        <authorList>
            <person name="Scholz U."/>
            <person name="Mascher M."/>
            <person name="Fiebig A."/>
        </authorList>
    </citation>
    <scope>NUCLEOTIDE SEQUENCE [LARGE SCALE GENOMIC DNA]</scope>
</reference>
<evidence type="ECO:0000313" key="1">
    <source>
        <dbReference type="EnsemblPlants" id="AVESA.00010b.r2.6CG1082610.1.CDS.1"/>
    </source>
</evidence>
<dbReference type="Proteomes" id="UP001732700">
    <property type="component" value="Chromosome 6C"/>
</dbReference>